<evidence type="ECO:0000256" key="9">
    <source>
        <dbReference type="ARBA" id="ARBA00023136"/>
    </source>
</evidence>
<dbReference type="PRINTS" id="PR00377">
    <property type="entry name" value="IMPHPHTASES"/>
</dbReference>
<evidence type="ECO:0000256" key="17">
    <source>
        <dbReference type="PIRSR" id="PIRSR600760-2"/>
    </source>
</evidence>
<dbReference type="InterPro" id="IPR020550">
    <property type="entry name" value="Inositol_monophosphatase_CS"/>
</dbReference>
<evidence type="ECO:0000256" key="11">
    <source>
        <dbReference type="ARBA" id="ARBA00041815"/>
    </source>
</evidence>
<dbReference type="GO" id="GO:0000287">
    <property type="term" value="F:magnesium ion binding"/>
    <property type="evidence" value="ECO:0007669"/>
    <property type="project" value="InterPro"/>
</dbReference>
<feature type="binding site" evidence="17">
    <location>
        <position position="95"/>
    </location>
    <ligand>
        <name>Mg(2+)</name>
        <dbReference type="ChEBI" id="CHEBI:18420"/>
        <label>1</label>
        <note>catalytic</note>
    </ligand>
</feature>
<keyword evidence="3" id="KW-1003">Cell membrane</keyword>
<protein>
    <recommendedName>
        <fullName evidence="10">3'(2'),5'-bisphosphate nucleotidase 1</fullName>
        <ecNumber evidence="14">3.1.3.57</ecNumber>
        <ecNumber evidence="2">3.1.3.7</ecNumber>
    </recommendedName>
    <alternativeName>
        <fullName evidence="15">3'-phosphoadenosine 5'-phosphate phosphatase</fullName>
    </alternativeName>
    <alternativeName>
        <fullName evidence="11">Bisphosphate 3'-nucleotidase 1</fullName>
    </alternativeName>
    <alternativeName>
        <fullName evidence="16">Inositol-polyphosphate 1-phosphatase</fullName>
    </alternativeName>
</protein>
<dbReference type="Pfam" id="PF00459">
    <property type="entry name" value="Inositol_P"/>
    <property type="match status" value="1"/>
</dbReference>
<evidence type="ECO:0000256" key="1">
    <source>
        <dbReference type="ARBA" id="ARBA00005289"/>
    </source>
</evidence>
<evidence type="ECO:0000256" key="4">
    <source>
        <dbReference type="ARBA" id="ARBA00022519"/>
    </source>
</evidence>
<comment type="catalytic activity">
    <reaction evidence="12">
        <text>1D-myo-inositol 1,3,4-trisphosphate + H2O = 1D-myo-inositol 3,4-bisphosphate + phosphate</text>
        <dbReference type="Rhea" id="RHEA:70319"/>
        <dbReference type="ChEBI" id="CHEBI:15377"/>
        <dbReference type="ChEBI" id="CHEBI:43474"/>
        <dbReference type="ChEBI" id="CHEBI:58414"/>
        <dbReference type="ChEBI" id="CHEBI:83241"/>
    </reaction>
    <physiologicalReaction direction="left-to-right" evidence="12">
        <dbReference type="Rhea" id="RHEA:70320"/>
    </physiologicalReaction>
</comment>
<dbReference type="GO" id="GO:0046854">
    <property type="term" value="P:phosphatidylinositol phosphate biosynthetic process"/>
    <property type="evidence" value="ECO:0007669"/>
    <property type="project" value="InterPro"/>
</dbReference>
<dbReference type="Gene3D" id="3.30.540.10">
    <property type="entry name" value="Fructose-1,6-Bisphosphatase, subunit A, domain 1"/>
    <property type="match status" value="1"/>
</dbReference>
<dbReference type="PROSITE" id="PS00629">
    <property type="entry name" value="IMP_1"/>
    <property type="match status" value="1"/>
</dbReference>
<evidence type="ECO:0000313" key="19">
    <source>
        <dbReference type="EMBL" id="CAD9857929.1"/>
    </source>
</evidence>
<feature type="binding site" evidence="17">
    <location>
        <position position="98"/>
    </location>
    <ligand>
        <name>Mg(2+)</name>
        <dbReference type="ChEBI" id="CHEBI:18420"/>
        <label>1</label>
        <note>catalytic</note>
    </ligand>
</feature>
<name>A0A7S2USH2_9STRA</name>
<evidence type="ECO:0000256" key="16">
    <source>
        <dbReference type="ARBA" id="ARBA00044554"/>
    </source>
</evidence>
<evidence type="ECO:0000256" key="18">
    <source>
        <dbReference type="SAM" id="Phobius"/>
    </source>
</evidence>
<evidence type="ECO:0000256" key="13">
    <source>
        <dbReference type="ARBA" id="ARBA00044478"/>
    </source>
</evidence>
<evidence type="ECO:0000256" key="7">
    <source>
        <dbReference type="ARBA" id="ARBA00022801"/>
    </source>
</evidence>
<keyword evidence="18" id="KW-0812">Transmembrane</keyword>
<sequence>MEYKCGSTTVKIDDVVEIARKASAVIMEVYESDVKDWDIKAKSDDSPLTKADLAANKVICEELKKLYPDIPIVSEENKAIPYEERKGYQYFFCVDPLDGTKEFVKRNGQFTVNIGLCDSGKPVLGVVGVPAGDVPWYYFGVVGEGASMENDADRYPESIRCKTFDEDSEGLTLVASASHLTKETEDFMAQYKNPKTKSMGSSLKLLLVAQGEAHIYPRLAPTSEWDTCAAHAIVEAAGGEVLQYQGGKDCDHLKPLVYNKPDVLNPWFVVYGKRKAAAAEDACCAGGVCGVSEGKKGGMNFLLVGVVGVLAAVVGAYFAQKTL</sequence>
<dbReference type="InterPro" id="IPR020583">
    <property type="entry name" value="Inositol_monoP_metal-BS"/>
</dbReference>
<feature type="binding site" evidence="17">
    <location>
        <position position="226"/>
    </location>
    <ligand>
        <name>Mg(2+)</name>
        <dbReference type="ChEBI" id="CHEBI:18420"/>
        <label>1</label>
        <note>catalytic</note>
    </ligand>
</feature>
<dbReference type="Gene3D" id="3.40.190.80">
    <property type="match status" value="1"/>
</dbReference>
<evidence type="ECO:0000256" key="2">
    <source>
        <dbReference type="ARBA" id="ARBA00012633"/>
    </source>
</evidence>
<gene>
    <name evidence="19" type="ORF">FJAP1339_LOCUS445</name>
</gene>
<comment type="similarity">
    <text evidence="1">Belongs to the inositol monophosphatase superfamily. CysQ family.</text>
</comment>
<feature type="binding site" evidence="17">
    <location>
        <position position="97"/>
    </location>
    <ligand>
        <name>Mg(2+)</name>
        <dbReference type="ChEBI" id="CHEBI:18420"/>
        <label>1</label>
        <note>catalytic</note>
    </ligand>
</feature>
<evidence type="ECO:0000256" key="3">
    <source>
        <dbReference type="ARBA" id="ARBA00022475"/>
    </source>
</evidence>
<dbReference type="NCBIfam" id="TIGR01331">
    <property type="entry name" value="bisphos_cysQ"/>
    <property type="match status" value="1"/>
</dbReference>
<keyword evidence="5" id="KW-0452">Lithium</keyword>
<dbReference type="CDD" id="cd01638">
    <property type="entry name" value="CysQ"/>
    <property type="match status" value="1"/>
</dbReference>
<comment type="catalytic activity">
    <reaction evidence="13">
        <text>1D-myo-inositol 1,4-bisphosphate + H2O = 1D-myo-inositol 4-phosphate + phosphate</text>
        <dbReference type="Rhea" id="RHEA:15553"/>
        <dbReference type="ChEBI" id="CHEBI:15377"/>
        <dbReference type="ChEBI" id="CHEBI:43474"/>
        <dbReference type="ChEBI" id="CHEBI:58282"/>
        <dbReference type="ChEBI" id="CHEBI:58469"/>
        <dbReference type="EC" id="3.1.3.57"/>
    </reaction>
    <physiologicalReaction direction="left-to-right" evidence="13">
        <dbReference type="Rhea" id="RHEA:15554"/>
    </physiologicalReaction>
</comment>
<feature type="transmembrane region" description="Helical" evidence="18">
    <location>
        <begin position="299"/>
        <end position="319"/>
    </location>
</feature>
<dbReference type="InterPro" id="IPR050725">
    <property type="entry name" value="CysQ/Inositol_MonoPase"/>
</dbReference>
<dbReference type="PROSITE" id="PS00630">
    <property type="entry name" value="IMP_2"/>
    <property type="match status" value="1"/>
</dbReference>
<evidence type="ECO:0000256" key="10">
    <source>
        <dbReference type="ARBA" id="ARBA00040342"/>
    </source>
</evidence>
<comment type="cofactor">
    <cofactor evidence="17">
        <name>Mg(2+)</name>
        <dbReference type="ChEBI" id="CHEBI:18420"/>
    </cofactor>
</comment>
<keyword evidence="8 17" id="KW-0460">Magnesium</keyword>
<dbReference type="InterPro" id="IPR006240">
    <property type="entry name" value="CysQ"/>
</dbReference>
<evidence type="ECO:0000256" key="14">
    <source>
        <dbReference type="ARBA" id="ARBA00044519"/>
    </source>
</evidence>
<dbReference type="EC" id="3.1.3.7" evidence="2"/>
<keyword evidence="6 17" id="KW-0479">Metal-binding</keyword>
<dbReference type="GO" id="GO:0004441">
    <property type="term" value="F:inositol-1,4-bisphosphate 1-phosphatase activity"/>
    <property type="evidence" value="ECO:0007669"/>
    <property type="project" value="UniProtKB-EC"/>
</dbReference>
<dbReference type="EMBL" id="HBHR01001267">
    <property type="protein sequence ID" value="CAD9857929.1"/>
    <property type="molecule type" value="Transcribed_RNA"/>
</dbReference>
<dbReference type="InterPro" id="IPR000760">
    <property type="entry name" value="Inositol_monophosphatase-like"/>
</dbReference>
<dbReference type="PANTHER" id="PTHR43028:SF5">
    <property type="entry name" value="3'(2'),5'-BISPHOSPHATE NUCLEOTIDASE 1"/>
    <property type="match status" value="1"/>
</dbReference>
<organism evidence="19">
    <name type="scientific">Fibrocapsa japonica</name>
    <dbReference type="NCBI Taxonomy" id="94617"/>
    <lineage>
        <taxon>Eukaryota</taxon>
        <taxon>Sar</taxon>
        <taxon>Stramenopiles</taxon>
        <taxon>Ochrophyta</taxon>
        <taxon>Raphidophyceae</taxon>
        <taxon>Chattonellales</taxon>
        <taxon>Chattonellaceae</taxon>
        <taxon>Fibrocapsa</taxon>
    </lineage>
</organism>
<reference evidence="19" key="1">
    <citation type="submission" date="2021-01" db="EMBL/GenBank/DDBJ databases">
        <authorList>
            <person name="Corre E."/>
            <person name="Pelletier E."/>
            <person name="Niang G."/>
            <person name="Scheremetjew M."/>
            <person name="Finn R."/>
            <person name="Kale V."/>
            <person name="Holt S."/>
            <person name="Cochrane G."/>
            <person name="Meng A."/>
            <person name="Brown T."/>
            <person name="Cohen L."/>
        </authorList>
    </citation>
    <scope>NUCLEOTIDE SEQUENCE</scope>
    <source>
        <strain evidence="19">CCMP1661</strain>
    </source>
</reference>
<feature type="binding site" evidence="17">
    <location>
        <position position="75"/>
    </location>
    <ligand>
        <name>Mg(2+)</name>
        <dbReference type="ChEBI" id="CHEBI:18420"/>
        <label>1</label>
        <note>catalytic</note>
    </ligand>
</feature>
<dbReference type="EC" id="3.1.3.57" evidence="14"/>
<evidence type="ECO:0000256" key="8">
    <source>
        <dbReference type="ARBA" id="ARBA00022842"/>
    </source>
</evidence>
<accession>A0A7S2USH2</accession>
<keyword evidence="7" id="KW-0378">Hydrolase</keyword>
<dbReference type="GO" id="GO:0006790">
    <property type="term" value="P:sulfur compound metabolic process"/>
    <property type="evidence" value="ECO:0007669"/>
    <property type="project" value="InterPro"/>
</dbReference>
<dbReference type="SUPFAM" id="SSF56655">
    <property type="entry name" value="Carbohydrate phosphatase"/>
    <property type="match status" value="1"/>
</dbReference>
<keyword evidence="9 18" id="KW-0472">Membrane</keyword>
<dbReference type="GO" id="GO:0008441">
    <property type="term" value="F:3'(2'),5'-bisphosphate nucleotidase activity"/>
    <property type="evidence" value="ECO:0007669"/>
    <property type="project" value="UniProtKB-EC"/>
</dbReference>
<dbReference type="PANTHER" id="PTHR43028">
    <property type="entry name" value="3'(2'),5'-BISPHOSPHATE NUCLEOTIDASE 1"/>
    <property type="match status" value="1"/>
</dbReference>
<evidence type="ECO:0000256" key="12">
    <source>
        <dbReference type="ARBA" id="ARBA00044465"/>
    </source>
</evidence>
<dbReference type="AlphaFoldDB" id="A0A7S2USH2"/>
<dbReference type="HAMAP" id="MF_02095">
    <property type="entry name" value="CysQ"/>
    <property type="match status" value="1"/>
</dbReference>
<keyword evidence="4" id="KW-0997">Cell inner membrane</keyword>
<proteinExistence type="inferred from homology"/>
<evidence type="ECO:0000256" key="6">
    <source>
        <dbReference type="ARBA" id="ARBA00022723"/>
    </source>
</evidence>
<keyword evidence="18" id="KW-1133">Transmembrane helix</keyword>
<evidence type="ECO:0000256" key="5">
    <source>
        <dbReference type="ARBA" id="ARBA00022671"/>
    </source>
</evidence>
<evidence type="ECO:0000256" key="15">
    <source>
        <dbReference type="ARBA" id="ARBA00044544"/>
    </source>
</evidence>